<dbReference type="EMBL" id="VSSQ01005709">
    <property type="protein sequence ID" value="MPM30140.1"/>
    <property type="molecule type" value="Genomic_DNA"/>
</dbReference>
<proteinExistence type="predicted"/>
<protein>
    <submittedName>
        <fullName evidence="1">Uncharacterized protein</fullName>
    </submittedName>
</protein>
<sequence length="99" mass="10919">MYSNLRRGKNQPGNIVANAGALGAAALHKLQPGGHIVKQIPYFDARAARSAGTAVLDQRAAFIANYRSKLVILRLRLQPYARDRRDGSERFTAKAERTN</sequence>
<gene>
    <name evidence="1" type="ORF">SDC9_76685</name>
</gene>
<comment type="caution">
    <text evidence="1">The sequence shown here is derived from an EMBL/GenBank/DDBJ whole genome shotgun (WGS) entry which is preliminary data.</text>
</comment>
<reference evidence="1" key="1">
    <citation type="submission" date="2019-08" db="EMBL/GenBank/DDBJ databases">
        <authorList>
            <person name="Kucharzyk K."/>
            <person name="Murdoch R.W."/>
            <person name="Higgins S."/>
            <person name="Loffler F."/>
        </authorList>
    </citation>
    <scope>NUCLEOTIDE SEQUENCE</scope>
</reference>
<accession>A0A644YNW0</accession>
<name>A0A644YNW0_9ZZZZ</name>
<organism evidence="1">
    <name type="scientific">bioreactor metagenome</name>
    <dbReference type="NCBI Taxonomy" id="1076179"/>
    <lineage>
        <taxon>unclassified sequences</taxon>
        <taxon>metagenomes</taxon>
        <taxon>ecological metagenomes</taxon>
    </lineage>
</organism>
<evidence type="ECO:0000313" key="1">
    <source>
        <dbReference type="EMBL" id="MPM30140.1"/>
    </source>
</evidence>
<dbReference type="AlphaFoldDB" id="A0A644YNW0"/>